<dbReference type="Pfam" id="PF07811">
    <property type="entry name" value="TadE"/>
    <property type="match status" value="1"/>
</dbReference>
<organism evidence="2">
    <name type="scientific">Paenibacillus sp. BIHB 4019</name>
    <dbReference type="NCBI Taxonomy" id="1870819"/>
    <lineage>
        <taxon>Bacteria</taxon>
        <taxon>Bacillati</taxon>
        <taxon>Bacillota</taxon>
        <taxon>Bacilli</taxon>
        <taxon>Bacillales</taxon>
        <taxon>Paenibacillaceae</taxon>
        <taxon>Paenibacillus</taxon>
    </lineage>
</organism>
<dbReference type="InterPro" id="IPR012495">
    <property type="entry name" value="TadE-like_dom"/>
</dbReference>
<evidence type="ECO:0000313" key="2">
    <source>
        <dbReference type="EMBL" id="ANY67952.1"/>
    </source>
</evidence>
<protein>
    <recommendedName>
        <fullName evidence="1">TadE-like domain-containing protein</fullName>
    </recommendedName>
</protein>
<feature type="domain" description="TadE-like" evidence="1">
    <location>
        <begin position="2"/>
        <end position="39"/>
    </location>
</feature>
<evidence type="ECO:0000259" key="1">
    <source>
        <dbReference type="Pfam" id="PF07811"/>
    </source>
</evidence>
<gene>
    <name evidence="2" type="ORF">BBD42_16830</name>
</gene>
<sequence length="294" mass="31901">MEAALVMPMLLLVLMVFIIFIRMSTLQIALQSAASQSARQIAAHIYPVELAYQRASASKPEFSAAHMPLADWSAAASNAAKWLPDPAGALASSALSGDWKPLIDMAATEIGRGAIEPLLRQNADEAVLETARIKLSRLALPDLKNKQQPYLIIEAEYEFPMQLPFMKQKLILREQASERVWISDAAAAQDTATQNDPEHIPIQIISISPVPLRPGHKATAIVLTKPGVTASLKVMYKSGQSQAKHLGEATAGSDGIVQWTWLVSGNTTPGMWELTAAVGDQQASMHFQVEKKSN</sequence>
<dbReference type="EMBL" id="CP016808">
    <property type="protein sequence ID" value="ANY67952.1"/>
    <property type="molecule type" value="Genomic_DNA"/>
</dbReference>
<dbReference type="AlphaFoldDB" id="A0A1B2DJP9"/>
<reference evidence="2" key="1">
    <citation type="submission" date="2016-08" db="EMBL/GenBank/DDBJ databases">
        <title>Complete Genome Seqeunce of Paenibacillus sp. BIHB 4019 from tea rhizoplane.</title>
        <authorList>
            <person name="Thakur R."/>
            <person name="Swarnkar M.K."/>
            <person name="Gulati A."/>
        </authorList>
    </citation>
    <scope>NUCLEOTIDE SEQUENCE [LARGE SCALE GENOMIC DNA]</scope>
    <source>
        <strain evidence="2">BIHB4019</strain>
    </source>
</reference>
<name>A0A1B2DJP9_9BACL</name>
<accession>A0A1B2DJP9</accession>
<proteinExistence type="predicted"/>